<feature type="region of interest" description="Disordered" evidence="2">
    <location>
        <begin position="30"/>
        <end position="60"/>
    </location>
</feature>
<evidence type="ECO:0000256" key="2">
    <source>
        <dbReference type="SAM" id="MobiDB-lite"/>
    </source>
</evidence>
<accession>A0A3B0U5C5</accession>
<reference evidence="4" key="1">
    <citation type="submission" date="2018-06" db="EMBL/GenBank/DDBJ databases">
        <authorList>
            <person name="Zhirakovskaya E."/>
        </authorList>
    </citation>
    <scope>NUCLEOTIDE SEQUENCE</scope>
</reference>
<dbReference type="EMBL" id="UOEQ01000475">
    <property type="protein sequence ID" value="VAW23573.1"/>
    <property type="molecule type" value="Genomic_DNA"/>
</dbReference>
<name>A0A3B0U5C5_9ZZZZ</name>
<dbReference type="InterPro" id="IPR016085">
    <property type="entry name" value="Protease_inh_B-barrel_dom"/>
</dbReference>
<evidence type="ECO:0000256" key="1">
    <source>
        <dbReference type="ARBA" id="ARBA00022729"/>
    </source>
</evidence>
<feature type="domain" description="Alkaline proteinase inhibitor/ Outer membrane lipoprotein Omp19" evidence="3">
    <location>
        <begin position="130"/>
        <end position="219"/>
    </location>
</feature>
<keyword evidence="1" id="KW-0732">Signal</keyword>
<dbReference type="InterPro" id="IPR021140">
    <property type="entry name" value="Inh/Omp19"/>
</dbReference>
<evidence type="ECO:0000313" key="4">
    <source>
        <dbReference type="EMBL" id="VAW23573.1"/>
    </source>
</evidence>
<proteinExistence type="predicted"/>
<dbReference type="GO" id="GO:0004866">
    <property type="term" value="F:endopeptidase inhibitor activity"/>
    <property type="evidence" value="ECO:0007669"/>
    <property type="project" value="InterPro"/>
</dbReference>
<dbReference type="Gene3D" id="2.40.128.10">
    <property type="match status" value="1"/>
</dbReference>
<protein>
    <recommendedName>
        <fullName evidence="3">Alkaline proteinase inhibitor/ Outer membrane lipoprotein Omp19 domain-containing protein</fullName>
    </recommendedName>
</protein>
<dbReference type="AlphaFoldDB" id="A0A3B0U5C5"/>
<gene>
    <name evidence="4" type="ORF">MNBD_ALPHA11-1490</name>
</gene>
<dbReference type="Pfam" id="PF02974">
    <property type="entry name" value="Inh"/>
    <property type="match status" value="1"/>
</dbReference>
<evidence type="ECO:0000259" key="3">
    <source>
        <dbReference type="Pfam" id="PF02974"/>
    </source>
</evidence>
<organism evidence="4">
    <name type="scientific">hydrothermal vent metagenome</name>
    <dbReference type="NCBI Taxonomy" id="652676"/>
    <lineage>
        <taxon>unclassified sequences</taxon>
        <taxon>metagenomes</taxon>
        <taxon>ecological metagenomes</taxon>
    </lineage>
</organism>
<sequence length="221" mass="22700">MNISQQSFLKLVAAIGLTGVISACASSSPFSDSRRFSSPPPPLAPVAGSNVQNSELPPLGEELTADPLLAQQNGSQTLGFPVDGLVSQDPLLASNQVGDDINGGEGSFVAIDPSGIPTNVQARNIGGSLTVQSMLGVWTAISGANTCRVNLTQTSKQGTDRNRASAPNCPISVLASLASWKLVGSQVQFYNDNDQIIGTMLRSGNRFLGTLAGGQGISMAG</sequence>
<dbReference type="SUPFAM" id="SSF50882">
    <property type="entry name" value="beta-Barrel protease inhibitors"/>
    <property type="match status" value="1"/>
</dbReference>